<gene>
    <name evidence="1" type="ORF">OCK74_08180</name>
</gene>
<organism evidence="1 2">
    <name type="scientific">Paraflavisolibacter caeni</name>
    <dbReference type="NCBI Taxonomy" id="2982496"/>
    <lineage>
        <taxon>Bacteria</taxon>
        <taxon>Pseudomonadati</taxon>
        <taxon>Bacteroidota</taxon>
        <taxon>Chitinophagia</taxon>
        <taxon>Chitinophagales</taxon>
        <taxon>Chitinophagaceae</taxon>
        <taxon>Paraflavisolibacter</taxon>
    </lineage>
</organism>
<accession>A0A9X2XNT9</accession>
<comment type="caution">
    <text evidence="1">The sequence shown here is derived from an EMBL/GenBank/DDBJ whole genome shotgun (WGS) entry which is preliminary data.</text>
</comment>
<sequence length="83" mass="9883">MALQTAIKYRNQPLTYEITVEEEDVYIFRLHEQRGTRLEYIPEKIVIRRKGKLWVSDVEDHEELVNALVSEIENFNSSNHHEA</sequence>
<dbReference type="EMBL" id="JAOTIF010000004">
    <property type="protein sequence ID" value="MCU7549089.1"/>
    <property type="molecule type" value="Genomic_DNA"/>
</dbReference>
<name>A0A9X2XNT9_9BACT</name>
<proteinExistence type="predicted"/>
<evidence type="ECO:0000313" key="2">
    <source>
        <dbReference type="Proteomes" id="UP001155483"/>
    </source>
</evidence>
<dbReference type="Proteomes" id="UP001155483">
    <property type="component" value="Unassembled WGS sequence"/>
</dbReference>
<dbReference type="RefSeq" id="WP_279296530.1">
    <property type="nucleotide sequence ID" value="NZ_JAOTIF010000004.1"/>
</dbReference>
<reference evidence="1" key="1">
    <citation type="submission" date="2022-09" db="EMBL/GenBank/DDBJ databases">
        <authorList>
            <person name="Yuan C."/>
            <person name="Ke Z."/>
        </authorList>
    </citation>
    <scope>NUCLEOTIDE SEQUENCE</scope>
    <source>
        <strain evidence="1">LB-8</strain>
    </source>
</reference>
<dbReference type="AlphaFoldDB" id="A0A9X2XNT9"/>
<reference evidence="1" key="2">
    <citation type="submission" date="2023-04" db="EMBL/GenBank/DDBJ databases">
        <title>Paracnuella aquatica gen. nov., sp. nov., a member of the family Chitinophagaceae isolated from a hot spring.</title>
        <authorList>
            <person name="Wang C."/>
        </authorList>
    </citation>
    <scope>NUCLEOTIDE SEQUENCE</scope>
    <source>
        <strain evidence="1">LB-8</strain>
    </source>
</reference>
<protein>
    <submittedName>
        <fullName evidence="1">Uncharacterized protein</fullName>
    </submittedName>
</protein>
<evidence type="ECO:0000313" key="1">
    <source>
        <dbReference type="EMBL" id="MCU7549089.1"/>
    </source>
</evidence>
<keyword evidence="2" id="KW-1185">Reference proteome</keyword>